<evidence type="ECO:0000259" key="8">
    <source>
        <dbReference type="Pfam" id="PF01757"/>
    </source>
</evidence>
<evidence type="ECO:0000256" key="7">
    <source>
        <dbReference type="SAM" id="Phobius"/>
    </source>
</evidence>
<feature type="transmembrane region" description="Helical" evidence="7">
    <location>
        <begin position="222"/>
        <end position="242"/>
    </location>
</feature>
<feature type="transmembrane region" description="Helical" evidence="7">
    <location>
        <begin position="248"/>
        <end position="266"/>
    </location>
</feature>
<dbReference type="AlphaFoldDB" id="A0A8H9G1W8"/>
<accession>A0A8H9G1W8</accession>
<dbReference type="GO" id="GO:0009246">
    <property type="term" value="P:enterobacterial common antigen biosynthetic process"/>
    <property type="evidence" value="ECO:0007669"/>
    <property type="project" value="TreeGrafter"/>
</dbReference>
<dbReference type="RefSeq" id="WP_182499123.1">
    <property type="nucleotide sequence ID" value="NZ_BMKM01000005.1"/>
</dbReference>
<keyword evidence="5 7" id="KW-1133">Transmembrane helix</keyword>
<evidence type="ECO:0000256" key="1">
    <source>
        <dbReference type="ARBA" id="ARBA00004651"/>
    </source>
</evidence>
<feature type="transmembrane region" description="Helical" evidence="7">
    <location>
        <begin position="278"/>
        <end position="297"/>
    </location>
</feature>
<dbReference type="PANTHER" id="PTHR40074:SF2">
    <property type="entry name" value="O-ACETYLTRANSFERASE WECH"/>
    <property type="match status" value="1"/>
</dbReference>
<feature type="transmembrane region" description="Helical" evidence="7">
    <location>
        <begin position="317"/>
        <end position="338"/>
    </location>
</feature>
<keyword evidence="4 7" id="KW-0812">Transmembrane</keyword>
<comment type="subcellular location">
    <subcellularLocation>
        <location evidence="1">Cell membrane</location>
        <topology evidence="1">Multi-pass membrane protein</topology>
    </subcellularLocation>
</comment>
<dbReference type="Proteomes" id="UP000614460">
    <property type="component" value="Unassembled WGS sequence"/>
</dbReference>
<gene>
    <name evidence="9" type="ORF">GCM10011516_23200</name>
</gene>
<dbReference type="InterPro" id="IPR002656">
    <property type="entry name" value="Acyl_transf_3_dom"/>
</dbReference>
<proteinExistence type="inferred from homology"/>
<feature type="domain" description="Acyltransferase 3" evidence="8">
    <location>
        <begin position="10"/>
        <end position="335"/>
    </location>
</feature>
<evidence type="ECO:0000256" key="2">
    <source>
        <dbReference type="ARBA" id="ARBA00007400"/>
    </source>
</evidence>
<comment type="similarity">
    <text evidence="2">Belongs to the acyltransferase 3 family.</text>
</comment>
<keyword evidence="10" id="KW-1185">Reference proteome</keyword>
<keyword evidence="3" id="KW-1003">Cell membrane</keyword>
<keyword evidence="6 7" id="KW-0472">Membrane</keyword>
<reference evidence="9" key="2">
    <citation type="submission" date="2020-09" db="EMBL/GenBank/DDBJ databases">
        <authorList>
            <person name="Sun Q."/>
            <person name="Zhou Y."/>
        </authorList>
    </citation>
    <scope>NUCLEOTIDE SEQUENCE</scope>
    <source>
        <strain evidence="9">CGMCC 1.15966</strain>
    </source>
</reference>
<evidence type="ECO:0000256" key="5">
    <source>
        <dbReference type="ARBA" id="ARBA00022989"/>
    </source>
</evidence>
<name>A0A8H9G1W8_9SPHI</name>
<dbReference type="EMBL" id="BMKM01000005">
    <property type="protein sequence ID" value="GGE24898.1"/>
    <property type="molecule type" value="Genomic_DNA"/>
</dbReference>
<reference evidence="9" key="1">
    <citation type="journal article" date="2014" name="Int. J. Syst. Evol. Microbiol.">
        <title>Complete genome sequence of Corynebacterium casei LMG S-19264T (=DSM 44701T), isolated from a smear-ripened cheese.</title>
        <authorList>
            <consortium name="US DOE Joint Genome Institute (JGI-PGF)"/>
            <person name="Walter F."/>
            <person name="Albersmeier A."/>
            <person name="Kalinowski J."/>
            <person name="Ruckert C."/>
        </authorList>
    </citation>
    <scope>NUCLEOTIDE SEQUENCE</scope>
    <source>
        <strain evidence="9">CGMCC 1.15966</strain>
    </source>
</reference>
<feature type="transmembrane region" description="Helical" evidence="7">
    <location>
        <begin position="12"/>
        <end position="34"/>
    </location>
</feature>
<dbReference type="GO" id="GO:0005886">
    <property type="term" value="C:plasma membrane"/>
    <property type="evidence" value="ECO:0007669"/>
    <property type="project" value="UniProtKB-SubCell"/>
</dbReference>
<evidence type="ECO:0000256" key="3">
    <source>
        <dbReference type="ARBA" id="ARBA00022475"/>
    </source>
</evidence>
<dbReference type="Pfam" id="PF01757">
    <property type="entry name" value="Acyl_transf_3"/>
    <property type="match status" value="1"/>
</dbReference>
<feature type="transmembrane region" description="Helical" evidence="7">
    <location>
        <begin position="94"/>
        <end position="115"/>
    </location>
</feature>
<organism evidence="9 10">
    <name type="scientific">Sphingobacterium cellulitidis</name>
    <dbReference type="NCBI Taxonomy" id="1768011"/>
    <lineage>
        <taxon>Bacteria</taxon>
        <taxon>Pseudomonadati</taxon>
        <taxon>Bacteroidota</taxon>
        <taxon>Sphingobacteriia</taxon>
        <taxon>Sphingobacteriales</taxon>
        <taxon>Sphingobacteriaceae</taxon>
        <taxon>Sphingobacterium</taxon>
    </lineage>
</organism>
<evidence type="ECO:0000256" key="6">
    <source>
        <dbReference type="ARBA" id="ARBA00023136"/>
    </source>
</evidence>
<comment type="caution">
    <text evidence="9">The sequence shown here is derived from an EMBL/GenBank/DDBJ whole genome shotgun (WGS) entry which is preliminary data.</text>
</comment>
<protein>
    <recommendedName>
        <fullName evidence="8">Acyltransferase 3 domain-containing protein</fullName>
    </recommendedName>
</protein>
<evidence type="ECO:0000256" key="4">
    <source>
        <dbReference type="ARBA" id="ARBA00022692"/>
    </source>
</evidence>
<evidence type="ECO:0000313" key="9">
    <source>
        <dbReference type="EMBL" id="GGE24898.1"/>
    </source>
</evidence>
<sequence length="374" mass="43911">MNNERLSKVIDTMRLPLIFLVVIAHIAPFSYPLIKFSFSANHVFVLVSEMFSHHIAKFSVRCYFLVSGFYFFNKYAGSLMEFYRKQFKSRLKTIVQPYIIWNVLAILAVLSKNYLFQKLGGNTDNDYTNLFNGNFIKHFWLVPINFPLWYLRDLICMILISPLIFYAIRYLKIYSLIAFGIFYFSCLDDPLPGFSSTALFFFSFGAYFSLEKKDLLQFFNKIKIPALLITLIFLALSLKASGSDIHEYYLRVFIMSGVISVFNLFAFLNDKFKSMNRLTGFSSLTFFIYVVHEIYIIEWIKGFFYNHHLFQTGWERFYAYLIIPFLCVLVCCALYYALMKVIPKIFVFSLGGRTPKFNKINQPHVVETLHIKTD</sequence>
<dbReference type="GO" id="GO:0016413">
    <property type="term" value="F:O-acetyltransferase activity"/>
    <property type="evidence" value="ECO:0007669"/>
    <property type="project" value="TreeGrafter"/>
</dbReference>
<dbReference type="PANTHER" id="PTHR40074">
    <property type="entry name" value="O-ACETYLTRANSFERASE WECH"/>
    <property type="match status" value="1"/>
</dbReference>
<evidence type="ECO:0000313" key="10">
    <source>
        <dbReference type="Proteomes" id="UP000614460"/>
    </source>
</evidence>
<feature type="transmembrane region" description="Helical" evidence="7">
    <location>
        <begin position="54"/>
        <end position="73"/>
    </location>
</feature>